<feature type="transmembrane region" description="Helical" evidence="5">
    <location>
        <begin position="211"/>
        <end position="230"/>
    </location>
</feature>
<dbReference type="PANTHER" id="PTHR37422:SF13">
    <property type="entry name" value="LIPOPOLYSACCHARIDE BIOSYNTHESIS PROTEIN PA4999-RELATED"/>
    <property type="match status" value="1"/>
</dbReference>
<feature type="transmembrane region" description="Helical" evidence="5">
    <location>
        <begin position="385"/>
        <end position="406"/>
    </location>
</feature>
<feature type="transmembrane region" description="Helical" evidence="5">
    <location>
        <begin position="32"/>
        <end position="54"/>
    </location>
</feature>
<reference evidence="7" key="1">
    <citation type="journal article" date="2015" name="Nature">
        <title>Complex archaea that bridge the gap between prokaryotes and eukaryotes.</title>
        <authorList>
            <person name="Spang A."/>
            <person name="Saw J.H."/>
            <person name="Jorgensen S.L."/>
            <person name="Zaremba-Niedzwiedzka K."/>
            <person name="Martijn J."/>
            <person name="Lind A.E."/>
            <person name="van Eijk R."/>
            <person name="Schleper C."/>
            <person name="Guy L."/>
            <person name="Ettema T.J."/>
        </authorList>
    </citation>
    <scope>NUCLEOTIDE SEQUENCE</scope>
</reference>
<feature type="transmembrane region" description="Helical" evidence="5">
    <location>
        <begin position="412"/>
        <end position="430"/>
    </location>
</feature>
<feature type="transmembrane region" description="Helical" evidence="5">
    <location>
        <begin position="348"/>
        <end position="373"/>
    </location>
</feature>
<gene>
    <name evidence="7" type="ORF">LCGC14_0296620</name>
</gene>
<dbReference type="AlphaFoldDB" id="A0A0F9WD03"/>
<evidence type="ECO:0000256" key="3">
    <source>
        <dbReference type="ARBA" id="ARBA00022989"/>
    </source>
</evidence>
<sequence length="437" mass="49712">MGFLFMLNKFIFYSLCSLIIWLPIPLGSNRPWAWAISELIVFALFFLHCIFNIYKNNGFFPPLRTWPIFTLIGTLLLTLLIQIIFSYSTDPIQTKIVLLKTASFFMFAWLICVYTIDKKRITTIIYALIIAGLFQAIYATFLNLSPPSYTPIFGFQYSQRANGSFVYHNHLANYLAIILSIGIGFIISELDIKKNSNSKLTHYFRGFIKALLSKKLVIRLCLIIIVVALLLTRSRMGNIAFLVSLASVSLFALKFYKSKPWSLKYLIISFFVLDTIIVGSLFGADKLQERLAETSFIEETRDEVIQDSIPLVKQYYLSGSGGGSYYGLFPTKQSIPYSGFYDHAHNEYVQFAIEFGVLSCFLSFFSLLYILYICFKNMTQRTSPLYQGVSFGVATAITFMILHIIVDFPLQATANAMTFIVIICLGLLSSKKRLAKN</sequence>
<evidence type="ECO:0000256" key="1">
    <source>
        <dbReference type="ARBA" id="ARBA00004141"/>
    </source>
</evidence>
<feature type="transmembrane region" description="Helical" evidence="5">
    <location>
        <begin position="236"/>
        <end position="253"/>
    </location>
</feature>
<feature type="transmembrane region" description="Helical" evidence="5">
    <location>
        <begin position="97"/>
        <end position="116"/>
    </location>
</feature>
<proteinExistence type="predicted"/>
<organism evidence="7">
    <name type="scientific">marine sediment metagenome</name>
    <dbReference type="NCBI Taxonomy" id="412755"/>
    <lineage>
        <taxon>unclassified sequences</taxon>
        <taxon>metagenomes</taxon>
        <taxon>ecological metagenomes</taxon>
    </lineage>
</organism>
<dbReference type="EMBL" id="LAZR01000181">
    <property type="protein sequence ID" value="KKN83726.1"/>
    <property type="molecule type" value="Genomic_DNA"/>
</dbReference>
<dbReference type="InterPro" id="IPR007016">
    <property type="entry name" value="O-antigen_ligase-rel_domated"/>
</dbReference>
<protein>
    <recommendedName>
        <fullName evidence="6">O-antigen ligase-related domain-containing protein</fullName>
    </recommendedName>
</protein>
<feature type="transmembrane region" description="Helical" evidence="5">
    <location>
        <begin position="265"/>
        <end position="284"/>
    </location>
</feature>
<dbReference type="PANTHER" id="PTHR37422">
    <property type="entry name" value="TEICHURONIC ACID BIOSYNTHESIS PROTEIN TUAE"/>
    <property type="match status" value="1"/>
</dbReference>
<evidence type="ECO:0000256" key="5">
    <source>
        <dbReference type="SAM" id="Phobius"/>
    </source>
</evidence>
<evidence type="ECO:0000313" key="7">
    <source>
        <dbReference type="EMBL" id="KKN83726.1"/>
    </source>
</evidence>
<dbReference type="GO" id="GO:0016020">
    <property type="term" value="C:membrane"/>
    <property type="evidence" value="ECO:0007669"/>
    <property type="project" value="UniProtKB-SubCell"/>
</dbReference>
<evidence type="ECO:0000256" key="2">
    <source>
        <dbReference type="ARBA" id="ARBA00022692"/>
    </source>
</evidence>
<feature type="transmembrane region" description="Helical" evidence="5">
    <location>
        <begin position="66"/>
        <end position="85"/>
    </location>
</feature>
<feature type="transmembrane region" description="Helical" evidence="5">
    <location>
        <begin position="171"/>
        <end position="190"/>
    </location>
</feature>
<keyword evidence="4 5" id="KW-0472">Membrane</keyword>
<name>A0A0F9WD03_9ZZZZ</name>
<keyword evidence="3 5" id="KW-1133">Transmembrane helix</keyword>
<feature type="transmembrane region" description="Helical" evidence="5">
    <location>
        <begin position="7"/>
        <end position="26"/>
    </location>
</feature>
<comment type="caution">
    <text evidence="7">The sequence shown here is derived from an EMBL/GenBank/DDBJ whole genome shotgun (WGS) entry which is preliminary data.</text>
</comment>
<keyword evidence="2 5" id="KW-0812">Transmembrane</keyword>
<evidence type="ECO:0000259" key="6">
    <source>
        <dbReference type="Pfam" id="PF04932"/>
    </source>
</evidence>
<feature type="domain" description="O-antigen ligase-related" evidence="6">
    <location>
        <begin position="221"/>
        <end position="358"/>
    </location>
</feature>
<dbReference type="Pfam" id="PF04932">
    <property type="entry name" value="Wzy_C"/>
    <property type="match status" value="1"/>
</dbReference>
<evidence type="ECO:0000256" key="4">
    <source>
        <dbReference type="ARBA" id="ARBA00023136"/>
    </source>
</evidence>
<dbReference type="InterPro" id="IPR051533">
    <property type="entry name" value="WaaL-like"/>
</dbReference>
<comment type="subcellular location">
    <subcellularLocation>
        <location evidence="1">Membrane</location>
        <topology evidence="1">Multi-pass membrane protein</topology>
    </subcellularLocation>
</comment>
<accession>A0A0F9WD03</accession>
<feature type="transmembrane region" description="Helical" evidence="5">
    <location>
        <begin position="123"/>
        <end position="141"/>
    </location>
</feature>